<organism evidence="2 3">
    <name type="scientific">Streptacidiphilus pinicola</name>
    <dbReference type="NCBI Taxonomy" id="2219663"/>
    <lineage>
        <taxon>Bacteria</taxon>
        <taxon>Bacillati</taxon>
        <taxon>Actinomycetota</taxon>
        <taxon>Actinomycetes</taxon>
        <taxon>Kitasatosporales</taxon>
        <taxon>Streptomycetaceae</taxon>
        <taxon>Streptacidiphilus</taxon>
    </lineage>
</organism>
<comment type="caution">
    <text evidence="2">The sequence shown here is derived from an EMBL/GenBank/DDBJ whole genome shotgun (WGS) entry which is preliminary data.</text>
</comment>
<dbReference type="InterPro" id="IPR036736">
    <property type="entry name" value="ACP-like_sf"/>
</dbReference>
<evidence type="ECO:0000313" key="2">
    <source>
        <dbReference type="EMBL" id="RAG81627.1"/>
    </source>
</evidence>
<feature type="domain" description="Carrier" evidence="1">
    <location>
        <begin position="26"/>
        <end position="100"/>
    </location>
</feature>
<dbReference type="Gene3D" id="1.10.1200.10">
    <property type="entry name" value="ACP-like"/>
    <property type="match status" value="1"/>
</dbReference>
<name>A0A2X0IAT4_9ACTN</name>
<dbReference type="AlphaFoldDB" id="A0A2X0IAT4"/>
<protein>
    <recommendedName>
        <fullName evidence="1">Carrier domain-containing protein</fullName>
    </recommendedName>
</protein>
<accession>A0A2X0IAT4</accession>
<keyword evidence="3" id="KW-1185">Reference proteome</keyword>
<sequence length="103" mass="11261">MTTAQRISTSHTTDKESVMTVSIAQESLKHRLAALIGEKFGLDEAELLSGATFDELEIDSLILVELGLILRKEMDIILAEGELKSSFTLDEAVDVIRAKAEQA</sequence>
<evidence type="ECO:0000259" key="1">
    <source>
        <dbReference type="PROSITE" id="PS50075"/>
    </source>
</evidence>
<dbReference type="SUPFAM" id="SSF47336">
    <property type="entry name" value="ACP-like"/>
    <property type="match status" value="1"/>
</dbReference>
<reference evidence="2 3" key="1">
    <citation type="submission" date="2018-06" db="EMBL/GenBank/DDBJ databases">
        <title>Streptacidiphilus pinicola sp. nov., isolated from pine grove soil.</title>
        <authorList>
            <person name="Roh S.G."/>
            <person name="Park S."/>
            <person name="Kim M.-K."/>
            <person name="Yun B.-R."/>
            <person name="Park J."/>
            <person name="Kim M.J."/>
            <person name="Kim Y.S."/>
            <person name="Kim S.B."/>
        </authorList>
    </citation>
    <scope>NUCLEOTIDE SEQUENCE [LARGE SCALE GENOMIC DNA]</scope>
    <source>
        <strain evidence="2 3">MMS16-CNU450</strain>
    </source>
</reference>
<evidence type="ECO:0000313" key="3">
    <source>
        <dbReference type="Proteomes" id="UP000248889"/>
    </source>
</evidence>
<gene>
    <name evidence="2" type="ORF">DN069_31770</name>
</gene>
<proteinExistence type="predicted"/>
<dbReference type="InterPro" id="IPR009081">
    <property type="entry name" value="PP-bd_ACP"/>
</dbReference>
<dbReference type="Pfam" id="PF00550">
    <property type="entry name" value="PP-binding"/>
    <property type="match status" value="1"/>
</dbReference>
<dbReference type="EMBL" id="QKYN01000149">
    <property type="protein sequence ID" value="RAG81627.1"/>
    <property type="molecule type" value="Genomic_DNA"/>
</dbReference>
<dbReference type="PROSITE" id="PS50075">
    <property type="entry name" value="CARRIER"/>
    <property type="match status" value="1"/>
</dbReference>
<dbReference type="Proteomes" id="UP000248889">
    <property type="component" value="Unassembled WGS sequence"/>
</dbReference>